<dbReference type="InterPro" id="IPR033985">
    <property type="entry name" value="SusD-like_N"/>
</dbReference>
<dbReference type="RefSeq" id="WP_264280433.1">
    <property type="nucleotide sequence ID" value="NZ_CP107006.1"/>
</dbReference>
<keyword evidence="5" id="KW-0998">Cell outer membrane</keyword>
<evidence type="ECO:0000313" key="8">
    <source>
        <dbReference type="EMBL" id="UYQ92114.1"/>
    </source>
</evidence>
<evidence type="ECO:0000313" key="9">
    <source>
        <dbReference type="Proteomes" id="UP001162741"/>
    </source>
</evidence>
<feature type="domain" description="SusD-like N-terminal" evidence="7">
    <location>
        <begin position="20"/>
        <end position="206"/>
    </location>
</feature>
<gene>
    <name evidence="8" type="ORF">MKQ68_18665</name>
</gene>
<dbReference type="SUPFAM" id="SSF48452">
    <property type="entry name" value="TPR-like"/>
    <property type="match status" value="1"/>
</dbReference>
<keyword evidence="9" id="KW-1185">Reference proteome</keyword>
<protein>
    <submittedName>
        <fullName evidence="8">RagB/SusD family nutrient uptake outer membrane protein</fullName>
    </submittedName>
</protein>
<organism evidence="8 9">
    <name type="scientific">Chitinophaga horti</name>
    <dbReference type="NCBI Taxonomy" id="2920382"/>
    <lineage>
        <taxon>Bacteria</taxon>
        <taxon>Pseudomonadati</taxon>
        <taxon>Bacteroidota</taxon>
        <taxon>Chitinophagia</taxon>
        <taxon>Chitinophagales</taxon>
        <taxon>Chitinophagaceae</taxon>
        <taxon>Chitinophaga</taxon>
    </lineage>
</organism>
<proteinExistence type="inferred from homology"/>
<comment type="similarity">
    <text evidence="2">Belongs to the SusD family.</text>
</comment>
<evidence type="ECO:0000256" key="2">
    <source>
        <dbReference type="ARBA" id="ARBA00006275"/>
    </source>
</evidence>
<comment type="subcellular location">
    <subcellularLocation>
        <location evidence="1">Cell outer membrane</location>
    </subcellularLocation>
</comment>
<evidence type="ECO:0000259" key="7">
    <source>
        <dbReference type="Pfam" id="PF14322"/>
    </source>
</evidence>
<dbReference type="Pfam" id="PF14322">
    <property type="entry name" value="SusD-like_3"/>
    <property type="match status" value="1"/>
</dbReference>
<dbReference type="Gene3D" id="1.25.40.390">
    <property type="match status" value="1"/>
</dbReference>
<reference evidence="8" key="1">
    <citation type="submission" date="2022-10" db="EMBL/GenBank/DDBJ databases">
        <title>Chitinophaga sp. nov., isolated from soil.</title>
        <authorList>
            <person name="Jeon C.O."/>
        </authorList>
    </citation>
    <scope>NUCLEOTIDE SEQUENCE</scope>
    <source>
        <strain evidence="8">R8</strain>
    </source>
</reference>
<dbReference type="EMBL" id="CP107006">
    <property type="protein sequence ID" value="UYQ92114.1"/>
    <property type="molecule type" value="Genomic_DNA"/>
</dbReference>
<dbReference type="PROSITE" id="PS51257">
    <property type="entry name" value="PROKAR_LIPOPROTEIN"/>
    <property type="match status" value="1"/>
</dbReference>
<name>A0ABY6J1C3_9BACT</name>
<dbReference type="Pfam" id="PF07980">
    <property type="entry name" value="SusD_RagB"/>
    <property type="match status" value="1"/>
</dbReference>
<evidence type="ECO:0000259" key="6">
    <source>
        <dbReference type="Pfam" id="PF07980"/>
    </source>
</evidence>
<keyword evidence="3" id="KW-0732">Signal</keyword>
<dbReference type="Gene3D" id="2.20.20.130">
    <property type="match status" value="1"/>
</dbReference>
<feature type="domain" description="RagB/SusD" evidence="6">
    <location>
        <begin position="384"/>
        <end position="458"/>
    </location>
</feature>
<dbReference type="InterPro" id="IPR012944">
    <property type="entry name" value="SusD_RagB_dom"/>
</dbReference>
<evidence type="ECO:0000256" key="3">
    <source>
        <dbReference type="ARBA" id="ARBA00022729"/>
    </source>
</evidence>
<evidence type="ECO:0000256" key="5">
    <source>
        <dbReference type="ARBA" id="ARBA00023237"/>
    </source>
</evidence>
<evidence type="ECO:0000256" key="1">
    <source>
        <dbReference type="ARBA" id="ARBA00004442"/>
    </source>
</evidence>
<keyword evidence="4" id="KW-0472">Membrane</keyword>
<dbReference type="InterPro" id="IPR011990">
    <property type="entry name" value="TPR-like_helical_dom_sf"/>
</dbReference>
<dbReference type="Gene3D" id="1.25.40.900">
    <property type="match status" value="1"/>
</dbReference>
<evidence type="ECO:0000256" key="4">
    <source>
        <dbReference type="ARBA" id="ARBA00023136"/>
    </source>
</evidence>
<sequence>MKKYLILIIAAAATLSSCKKWLDVRPESEVEQDVLFSKEDGFKDAVNGLYSRAVIDNLYGRDLTIALPEVLAQNYTHGARDAWTYRQTSLFNYRDATFIGYRDQIWLGLYNIVANSNIILSYADKKKDVFTPATYAMVKGEALAYRAYCHFDALRLFAPSYLAGANEPGVPYSTVFSNKVPKLYSVKGVIDSVMLDLETARTLLAEYDPIRSPGYKVGYDFATDSSTEARDNQLFTQNRRHRLNYYAVTALMARVALYKGDKANALKYAQEIIDSQKFPWTVKADFVNADEQKRDRIMYKEVIFGLYAPGYLNDRINDLLRRGEDQSLTLSPSESRTIYETGGAGGDDNRYKQWFSEQSGSAGSYMRLEKYKRVDNPNRHPLLIPCIRLSEMYYIAAECTFDTDAEKAWGYFNTVRFNRGIGVELNYPSKEQFMDELMKEARKEFYGEGQIWYMYKRLNVNYPGQSGNVITASRQKFVLPFPDDEIAYGNR</sequence>
<dbReference type="Proteomes" id="UP001162741">
    <property type="component" value="Chromosome"/>
</dbReference>
<accession>A0ABY6J1C3</accession>